<dbReference type="Proteomes" id="UP000095287">
    <property type="component" value="Unplaced"/>
</dbReference>
<keyword evidence="5" id="KW-0539">Nucleus</keyword>
<evidence type="ECO:0000313" key="6">
    <source>
        <dbReference type="Proteomes" id="UP000095287"/>
    </source>
</evidence>
<dbReference type="GO" id="GO:0005730">
    <property type="term" value="C:nucleolus"/>
    <property type="evidence" value="ECO:0007669"/>
    <property type="project" value="UniProtKB-SubCell"/>
</dbReference>
<comment type="similarity">
    <text evidence="2">Belongs to the eukaryotic RPA49/POLR1E RNA polymerase subunit family.</text>
</comment>
<dbReference type="GO" id="GO:0006351">
    <property type="term" value="P:DNA-templated transcription"/>
    <property type="evidence" value="ECO:0007669"/>
    <property type="project" value="InterPro"/>
</dbReference>
<evidence type="ECO:0000256" key="5">
    <source>
        <dbReference type="ARBA" id="ARBA00023242"/>
    </source>
</evidence>
<evidence type="ECO:0000256" key="3">
    <source>
        <dbReference type="ARBA" id="ARBA00022478"/>
    </source>
</evidence>
<dbReference type="AlphaFoldDB" id="A0A1I7ZHA3"/>
<keyword evidence="4" id="KW-0804">Transcription</keyword>
<comment type="subcellular location">
    <subcellularLocation>
        <location evidence="1">Nucleus</location>
        <location evidence="1">Nucleolus</location>
    </subcellularLocation>
</comment>
<evidence type="ECO:0000313" key="7">
    <source>
        <dbReference type="WBParaSite" id="L893_g26310.t1"/>
    </source>
</evidence>
<dbReference type="InterPro" id="IPR009668">
    <property type="entry name" value="RNA_pol-assoc_fac_A49-like"/>
</dbReference>
<dbReference type="GO" id="GO:0000428">
    <property type="term" value="C:DNA-directed RNA polymerase complex"/>
    <property type="evidence" value="ECO:0007669"/>
    <property type="project" value="UniProtKB-KW"/>
</dbReference>
<dbReference type="GO" id="GO:0003677">
    <property type="term" value="F:DNA binding"/>
    <property type="evidence" value="ECO:0007669"/>
    <property type="project" value="InterPro"/>
</dbReference>
<evidence type="ECO:0000256" key="2">
    <source>
        <dbReference type="ARBA" id="ARBA00009430"/>
    </source>
</evidence>
<protein>
    <submittedName>
        <fullName evidence="7">RNA polymerase I associated factor, A49-like protein</fullName>
    </submittedName>
</protein>
<accession>A0A1I7ZHA3</accession>
<proteinExistence type="inferred from homology"/>
<dbReference type="PANTHER" id="PTHR14440">
    <property type="entry name" value="DNA-DIRECTED RNA POLYMERASE I SUBUNIT RPA49"/>
    <property type="match status" value="1"/>
</dbReference>
<dbReference type="WBParaSite" id="L893_g26310.t1">
    <property type="protein sequence ID" value="L893_g26310.t1"/>
    <property type="gene ID" value="L893_g26310"/>
</dbReference>
<sequence length="469" mass="52217">MSGNETEKRIHGLLDFEAIDDDVDVSFADRSLNTTTAGNTTMGSVFGAVNLDVSRKSILSGGKDVVGILGHGKFVDPMAVRFIETRSGRKRTYSIKTKVCPQIVHLGTEEPNDGAFDYVMAVVNKRTRAVEYRNVKVMRFEARHTDDPDSLLIGSTETPKINYDLDNSMAKEEFWNKRRMLTAQFGSSKSIKIQEQAQNRKIDDNTLGAVNATTLGAVNTEESNVSLLESDMKKDLNLSLLNTESISQTLPPAVEDAAIPSMVYPTSLFVSKFDVETYSEEALKYLDQKLAELVLHGMPKCVLRFKSSATNPERAVLIVMLATMIRFCQGIGRFKPLIAFNEVLTSGIPENIVNFVRAKFFKGEIRRDKRDKKRMVIDVDEQEKERMVAWTLCLAIVVDSALSVPLTPFATDMKLTEARMVKVLTALGCTITQASHNEAMNLNTTRMARLEGPPSRIVKKFVKGGRGKR</sequence>
<evidence type="ECO:0000256" key="1">
    <source>
        <dbReference type="ARBA" id="ARBA00004604"/>
    </source>
</evidence>
<organism evidence="6 7">
    <name type="scientific">Steinernema glaseri</name>
    <dbReference type="NCBI Taxonomy" id="37863"/>
    <lineage>
        <taxon>Eukaryota</taxon>
        <taxon>Metazoa</taxon>
        <taxon>Ecdysozoa</taxon>
        <taxon>Nematoda</taxon>
        <taxon>Chromadorea</taxon>
        <taxon>Rhabditida</taxon>
        <taxon>Tylenchina</taxon>
        <taxon>Panagrolaimomorpha</taxon>
        <taxon>Strongyloidoidea</taxon>
        <taxon>Steinernematidae</taxon>
        <taxon>Steinernema</taxon>
    </lineage>
</organism>
<reference evidence="7" key="1">
    <citation type="submission" date="2016-11" db="UniProtKB">
        <authorList>
            <consortium name="WormBaseParasite"/>
        </authorList>
    </citation>
    <scope>IDENTIFICATION</scope>
</reference>
<evidence type="ECO:0000256" key="4">
    <source>
        <dbReference type="ARBA" id="ARBA00023163"/>
    </source>
</evidence>
<dbReference type="Pfam" id="PF06870">
    <property type="entry name" value="RNA_pol_I_A49"/>
    <property type="match status" value="1"/>
</dbReference>
<keyword evidence="3" id="KW-0240">DNA-directed RNA polymerase</keyword>
<name>A0A1I7ZHA3_9BILA</name>
<keyword evidence="6" id="KW-1185">Reference proteome</keyword>